<comment type="caution">
    <text evidence="5">The sequence shown here is derived from an EMBL/GenBank/DDBJ whole genome shotgun (WGS) entry which is preliminary data.</text>
</comment>
<dbReference type="InterPro" id="IPR006103">
    <property type="entry name" value="Glyco_hydro_2_cat"/>
</dbReference>
<accession>A0ABS4JZZ1</accession>
<gene>
    <name evidence="5" type="ORF">J2Z79_003431</name>
</gene>
<dbReference type="EMBL" id="JAGGLG010000042">
    <property type="protein sequence ID" value="MBP2019984.1"/>
    <property type="molecule type" value="Genomic_DNA"/>
</dbReference>
<evidence type="ECO:0000256" key="2">
    <source>
        <dbReference type="SAM" id="MobiDB-lite"/>
    </source>
</evidence>
<evidence type="ECO:0000313" key="5">
    <source>
        <dbReference type="EMBL" id="MBP2019984.1"/>
    </source>
</evidence>
<evidence type="ECO:0008006" key="7">
    <source>
        <dbReference type="Google" id="ProtNLM"/>
    </source>
</evidence>
<proteinExistence type="inferred from homology"/>
<dbReference type="InterPro" id="IPR017853">
    <property type="entry name" value="GH"/>
</dbReference>
<dbReference type="SUPFAM" id="SSF51445">
    <property type="entry name" value="(Trans)glycosidases"/>
    <property type="match status" value="1"/>
</dbReference>
<keyword evidence="6" id="KW-1185">Reference proteome</keyword>
<evidence type="ECO:0000256" key="1">
    <source>
        <dbReference type="ARBA" id="ARBA00007401"/>
    </source>
</evidence>
<sequence length="787" mass="85099">MAGGQVHFRAILAGPEGPLSSKAAPTGTRLAGQGPAGGRAPWPVPTPSTPEGHWSVQVRVTGPDGATYASPPAPAAAGEAHVSVRIPRPVLWAPEHPDLYEFEAVLLEGSTPVDRLEDHFGMRTVEARENRIYLNGRPLYIRAALDQDYYPVSLWTPPDDAFLMEQVRLAKELGLNTLRCHIKAPHPRYLYWADKLGLLVWEEYGNPSNSQGRAPELCRATLEGLIERDYNHPATVIWSVINESWGLDLSQERDRTWLAQMYDHFKAYDPTRLITDNSACPGNFHMATDLADYHSYYAYPDHFDRWEAWVADLAGRPGWLFSPHGDGRPTGQEPLMNSEFGNWGLPDAHDLLDGEGREPWWFATGATWNEGVVHPAGVRERYAGSALPAVFGAYRDFVRATQVQQFRALKHEIEAMRQRPSLNGYVITEFTDVHWECNGLLNQNRQPKAGHALYPTVIAGTQLIARPAGSRWALAAGETVAVRVQVASDSAAAAPGCTVCWWLEEGVATPLPGPGVGPRPGAQRGSLPGVVLPAFGVAEAGTLRFRAPVSGQRVRLHLALLDRHGREICRGYEDFGVYVRPGAEGVRLWLDPDLAGAHPGLAGALEALGYAVSAGGLGAAGDVALASRLEGPALAHVAAGGRLLLLAGAPQDLPGGLRIVDRKDGQWHGDWASGWHWLRPGLLGESEAALENPLDLDWAGLLPEHVVLGAGEAQADWLAGYVLGWVRLPAATALGFRLGRGSVVATTFRVAGCLGDHPAAAPLLAGLIARLRDPAFRPALHVAKEAR</sequence>
<dbReference type="Gene3D" id="3.20.20.80">
    <property type="entry name" value="Glycosidases"/>
    <property type="match status" value="1"/>
</dbReference>
<dbReference type="Pfam" id="PF02836">
    <property type="entry name" value="Glyco_hydro_2_C"/>
    <property type="match status" value="1"/>
</dbReference>
<name>A0ABS4JZZ1_9FIRM</name>
<evidence type="ECO:0000259" key="4">
    <source>
        <dbReference type="Pfam" id="PF02836"/>
    </source>
</evidence>
<dbReference type="SUPFAM" id="SSF49303">
    <property type="entry name" value="beta-Galactosidase/glucuronidase domain"/>
    <property type="match status" value="1"/>
</dbReference>
<dbReference type="Pfam" id="PF00703">
    <property type="entry name" value="Glyco_hydro_2"/>
    <property type="match status" value="1"/>
</dbReference>
<organism evidence="5 6">
    <name type="scientific">Symbiobacterium terraclitae</name>
    <dbReference type="NCBI Taxonomy" id="557451"/>
    <lineage>
        <taxon>Bacteria</taxon>
        <taxon>Bacillati</taxon>
        <taxon>Bacillota</taxon>
        <taxon>Clostridia</taxon>
        <taxon>Eubacteriales</taxon>
        <taxon>Symbiobacteriaceae</taxon>
        <taxon>Symbiobacterium</taxon>
    </lineage>
</organism>
<dbReference type="Proteomes" id="UP001519289">
    <property type="component" value="Unassembled WGS sequence"/>
</dbReference>
<comment type="similarity">
    <text evidence="1">Belongs to the glycosyl hydrolase 2 family.</text>
</comment>
<dbReference type="InterPro" id="IPR013783">
    <property type="entry name" value="Ig-like_fold"/>
</dbReference>
<feature type="domain" description="Glycoside hydrolase family 2 immunoglobulin-like beta-sandwich" evidence="3">
    <location>
        <begin position="55"/>
        <end position="123"/>
    </location>
</feature>
<dbReference type="InterPro" id="IPR051913">
    <property type="entry name" value="GH2_Domain-Containing"/>
</dbReference>
<dbReference type="InterPro" id="IPR036156">
    <property type="entry name" value="Beta-gal/glucu_dom_sf"/>
</dbReference>
<dbReference type="InterPro" id="IPR006102">
    <property type="entry name" value="Ig-like_GH2"/>
</dbReference>
<dbReference type="PANTHER" id="PTHR42732:SF3">
    <property type="entry name" value="HYDROLASE"/>
    <property type="match status" value="1"/>
</dbReference>
<feature type="domain" description="Glycoside hydrolase family 2 catalytic" evidence="4">
    <location>
        <begin position="125"/>
        <end position="340"/>
    </location>
</feature>
<dbReference type="PANTHER" id="PTHR42732">
    <property type="entry name" value="BETA-GALACTOSIDASE"/>
    <property type="match status" value="1"/>
</dbReference>
<evidence type="ECO:0000259" key="3">
    <source>
        <dbReference type="Pfam" id="PF00703"/>
    </source>
</evidence>
<dbReference type="Gene3D" id="2.60.40.10">
    <property type="entry name" value="Immunoglobulins"/>
    <property type="match status" value="1"/>
</dbReference>
<protein>
    <recommendedName>
        <fullName evidence="7">Beta-galactosidase</fullName>
    </recommendedName>
</protein>
<evidence type="ECO:0000313" key="6">
    <source>
        <dbReference type="Proteomes" id="UP001519289"/>
    </source>
</evidence>
<reference evidence="5 6" key="1">
    <citation type="submission" date="2021-03" db="EMBL/GenBank/DDBJ databases">
        <title>Genomic Encyclopedia of Type Strains, Phase IV (KMG-IV): sequencing the most valuable type-strain genomes for metagenomic binning, comparative biology and taxonomic classification.</title>
        <authorList>
            <person name="Goeker M."/>
        </authorList>
    </citation>
    <scope>NUCLEOTIDE SEQUENCE [LARGE SCALE GENOMIC DNA]</scope>
    <source>
        <strain evidence="5 6">DSM 27138</strain>
    </source>
</reference>
<feature type="region of interest" description="Disordered" evidence="2">
    <location>
        <begin position="13"/>
        <end position="52"/>
    </location>
</feature>